<dbReference type="OMA" id="ATEPANW"/>
<keyword evidence="9" id="KW-0539">Nucleus</keyword>
<comment type="catalytic activity">
    <reaction evidence="10">
        <text>a 5'-end diphospho-ribonucleoside in mRNA + GTP + H(+) = a 5'-end (5'-triphosphoguanosine)-ribonucleoside in mRNA + diphosphate</text>
        <dbReference type="Rhea" id="RHEA:67012"/>
        <dbReference type="Rhea" id="RHEA-COMP:17165"/>
        <dbReference type="Rhea" id="RHEA-COMP:17166"/>
        <dbReference type="ChEBI" id="CHEBI:15378"/>
        <dbReference type="ChEBI" id="CHEBI:33019"/>
        <dbReference type="ChEBI" id="CHEBI:37565"/>
        <dbReference type="ChEBI" id="CHEBI:167616"/>
        <dbReference type="ChEBI" id="CHEBI:167617"/>
        <dbReference type="EC" id="2.7.7.50"/>
    </reaction>
    <physiologicalReaction direction="left-to-right" evidence="10">
        <dbReference type="Rhea" id="RHEA:67013"/>
    </physiologicalReaction>
</comment>
<dbReference type="InParanoid" id="A0A1X2HMS5"/>
<feature type="compositionally biased region" description="Basic residues" evidence="11">
    <location>
        <begin position="384"/>
        <end position="393"/>
    </location>
</feature>
<evidence type="ECO:0000256" key="6">
    <source>
        <dbReference type="ARBA" id="ARBA00022741"/>
    </source>
</evidence>
<dbReference type="AlphaFoldDB" id="A0A1X2HMS5"/>
<keyword evidence="5" id="KW-0548">Nucleotidyltransferase</keyword>
<feature type="compositionally biased region" description="Basic and acidic residues" evidence="11">
    <location>
        <begin position="832"/>
        <end position="845"/>
    </location>
</feature>
<evidence type="ECO:0000256" key="8">
    <source>
        <dbReference type="ARBA" id="ARBA00023134"/>
    </source>
</evidence>
<feature type="compositionally biased region" description="Basic and acidic residues" evidence="11">
    <location>
        <begin position="296"/>
        <end position="317"/>
    </location>
</feature>
<evidence type="ECO:0000256" key="1">
    <source>
        <dbReference type="ARBA" id="ARBA00004123"/>
    </source>
</evidence>
<feature type="compositionally biased region" description="Basic and acidic residues" evidence="11">
    <location>
        <begin position="571"/>
        <end position="581"/>
    </location>
</feature>
<protein>
    <recommendedName>
        <fullName evidence="2">mRNA guanylyltransferase</fullName>
        <ecNumber evidence="2">2.7.7.50</ecNumber>
    </recommendedName>
</protein>
<feature type="compositionally biased region" description="Polar residues" evidence="11">
    <location>
        <begin position="637"/>
        <end position="660"/>
    </location>
</feature>
<dbReference type="STRING" id="13706.A0A1X2HMS5"/>
<name>A0A1X2HMS5_SYNRA</name>
<feature type="compositionally biased region" description="Polar residues" evidence="11">
    <location>
        <begin position="599"/>
        <end position="614"/>
    </location>
</feature>
<evidence type="ECO:0000256" key="9">
    <source>
        <dbReference type="ARBA" id="ARBA00023242"/>
    </source>
</evidence>
<accession>A0A1X2HMS5</accession>
<feature type="compositionally biased region" description="Polar residues" evidence="11">
    <location>
        <begin position="441"/>
        <end position="453"/>
    </location>
</feature>
<dbReference type="GO" id="GO:0004484">
    <property type="term" value="F:mRNA guanylyltransferase activity"/>
    <property type="evidence" value="ECO:0007669"/>
    <property type="project" value="UniProtKB-EC"/>
</dbReference>
<dbReference type="OrthoDB" id="200924at2759"/>
<evidence type="ECO:0000259" key="12">
    <source>
        <dbReference type="Pfam" id="PF01331"/>
    </source>
</evidence>
<comment type="subcellular location">
    <subcellularLocation>
        <location evidence="1">Nucleus</location>
    </subcellularLocation>
</comment>
<dbReference type="Pfam" id="PF03919">
    <property type="entry name" value="mRNA_cap_C"/>
    <property type="match status" value="1"/>
</dbReference>
<keyword evidence="6" id="KW-0547">Nucleotide-binding</keyword>
<dbReference type="GO" id="GO:0005634">
    <property type="term" value="C:nucleus"/>
    <property type="evidence" value="ECO:0007669"/>
    <property type="project" value="UniProtKB-SubCell"/>
</dbReference>
<dbReference type="EC" id="2.7.7.50" evidence="2"/>
<evidence type="ECO:0000256" key="3">
    <source>
        <dbReference type="ARBA" id="ARBA00022664"/>
    </source>
</evidence>
<feature type="compositionally biased region" description="Pro residues" evidence="11">
    <location>
        <begin position="790"/>
        <end position="801"/>
    </location>
</feature>
<evidence type="ECO:0000313" key="15">
    <source>
        <dbReference type="Proteomes" id="UP000242180"/>
    </source>
</evidence>
<feature type="compositionally biased region" description="Polar residues" evidence="11">
    <location>
        <begin position="282"/>
        <end position="295"/>
    </location>
</feature>
<feature type="compositionally biased region" description="Polar residues" evidence="11">
    <location>
        <begin position="370"/>
        <end position="379"/>
    </location>
</feature>
<keyword evidence="7" id="KW-0506">mRNA capping</keyword>
<evidence type="ECO:0000256" key="11">
    <source>
        <dbReference type="SAM" id="MobiDB-lite"/>
    </source>
</evidence>
<organism evidence="14 15">
    <name type="scientific">Syncephalastrum racemosum</name>
    <name type="common">Filamentous fungus</name>
    <dbReference type="NCBI Taxonomy" id="13706"/>
    <lineage>
        <taxon>Eukaryota</taxon>
        <taxon>Fungi</taxon>
        <taxon>Fungi incertae sedis</taxon>
        <taxon>Mucoromycota</taxon>
        <taxon>Mucoromycotina</taxon>
        <taxon>Mucoromycetes</taxon>
        <taxon>Mucorales</taxon>
        <taxon>Syncephalastraceae</taxon>
        <taxon>Syncephalastrum</taxon>
    </lineage>
</organism>
<dbReference type="Gene3D" id="3.30.470.30">
    <property type="entry name" value="DNA ligase/mRNA capping enzyme"/>
    <property type="match status" value="1"/>
</dbReference>
<dbReference type="GO" id="GO:0005525">
    <property type="term" value="F:GTP binding"/>
    <property type="evidence" value="ECO:0007669"/>
    <property type="project" value="UniProtKB-KW"/>
</dbReference>
<keyword evidence="8" id="KW-0342">GTP-binding</keyword>
<comment type="caution">
    <text evidence="14">The sequence shown here is derived from an EMBL/GenBank/DDBJ whole genome shotgun (WGS) entry which is preliminary data.</text>
</comment>
<keyword evidence="4" id="KW-0808">Transferase</keyword>
<reference evidence="14 15" key="1">
    <citation type="submission" date="2016-07" db="EMBL/GenBank/DDBJ databases">
        <title>Pervasive Adenine N6-methylation of Active Genes in Fungi.</title>
        <authorList>
            <consortium name="DOE Joint Genome Institute"/>
            <person name="Mondo S.J."/>
            <person name="Dannebaum R.O."/>
            <person name="Kuo R.C."/>
            <person name="Labutti K."/>
            <person name="Haridas S."/>
            <person name="Kuo A."/>
            <person name="Salamov A."/>
            <person name="Ahrendt S.R."/>
            <person name="Lipzen A."/>
            <person name="Sullivan W."/>
            <person name="Andreopoulos W.B."/>
            <person name="Clum A."/>
            <person name="Lindquist E."/>
            <person name="Daum C."/>
            <person name="Ramamoorthy G.K."/>
            <person name="Gryganskyi A."/>
            <person name="Culley D."/>
            <person name="Magnuson J.K."/>
            <person name="James T.Y."/>
            <person name="O'Malley M.A."/>
            <person name="Stajich J.E."/>
            <person name="Spatafora J.W."/>
            <person name="Visel A."/>
            <person name="Grigoriev I.V."/>
        </authorList>
    </citation>
    <scope>NUCLEOTIDE SEQUENCE [LARGE SCALE GENOMIC DNA]</scope>
    <source>
        <strain evidence="14 15">NRRL 2496</strain>
    </source>
</reference>
<proteinExistence type="predicted"/>
<evidence type="ECO:0000259" key="13">
    <source>
        <dbReference type="Pfam" id="PF03919"/>
    </source>
</evidence>
<dbReference type="Gene3D" id="2.40.50.140">
    <property type="entry name" value="Nucleic acid-binding proteins"/>
    <property type="match status" value="1"/>
</dbReference>
<feature type="region of interest" description="Disordered" evidence="11">
    <location>
        <begin position="190"/>
        <end position="242"/>
    </location>
</feature>
<feature type="region of interest" description="Disordered" evidence="11">
    <location>
        <begin position="257"/>
        <end position="857"/>
    </location>
</feature>
<evidence type="ECO:0000313" key="14">
    <source>
        <dbReference type="EMBL" id="ORZ00186.1"/>
    </source>
</evidence>
<feature type="domain" description="mRNA capping enzyme C-terminal" evidence="13">
    <location>
        <begin position="71"/>
        <end position="175"/>
    </location>
</feature>
<feature type="compositionally biased region" description="Pro residues" evidence="11">
    <location>
        <begin position="715"/>
        <end position="724"/>
    </location>
</feature>
<dbReference type="GO" id="GO:0005524">
    <property type="term" value="F:ATP binding"/>
    <property type="evidence" value="ECO:0007669"/>
    <property type="project" value="InterPro"/>
</dbReference>
<feature type="compositionally biased region" description="Low complexity" evidence="11">
    <location>
        <begin position="775"/>
        <end position="789"/>
    </location>
</feature>
<dbReference type="SUPFAM" id="SSF56091">
    <property type="entry name" value="DNA ligase/mRNA capping enzyme, catalytic domain"/>
    <property type="match status" value="1"/>
</dbReference>
<dbReference type="InterPro" id="IPR001339">
    <property type="entry name" value="mRNA_cap_enzyme_adenylation"/>
</dbReference>
<feature type="compositionally biased region" description="Basic and acidic residues" evidence="11">
    <location>
        <begin position="502"/>
        <end position="517"/>
    </location>
</feature>
<gene>
    <name evidence="14" type="ORF">BCR43DRAFT_131905</name>
</gene>
<dbReference type="InterPro" id="IPR013846">
    <property type="entry name" value="mRNA_cap_enzyme_C"/>
</dbReference>
<evidence type="ECO:0000256" key="10">
    <source>
        <dbReference type="ARBA" id="ARBA00044624"/>
    </source>
</evidence>
<feature type="domain" description="mRNA capping enzyme adenylation" evidence="12">
    <location>
        <begin position="4"/>
        <end position="54"/>
    </location>
</feature>
<dbReference type="GO" id="GO:0006370">
    <property type="term" value="P:7-methylguanosine mRNA capping"/>
    <property type="evidence" value="ECO:0007669"/>
    <property type="project" value="UniProtKB-KW"/>
</dbReference>
<feature type="compositionally biased region" description="Basic and acidic residues" evidence="11">
    <location>
        <begin position="266"/>
        <end position="279"/>
    </location>
</feature>
<feature type="compositionally biased region" description="Polar residues" evidence="11">
    <location>
        <begin position="559"/>
        <end position="570"/>
    </location>
</feature>
<keyword evidence="15" id="KW-1185">Reference proteome</keyword>
<feature type="compositionally biased region" description="Pro residues" evidence="11">
    <location>
        <begin position="811"/>
        <end position="825"/>
    </location>
</feature>
<evidence type="ECO:0000256" key="4">
    <source>
        <dbReference type="ARBA" id="ARBA00022679"/>
    </source>
</evidence>
<evidence type="ECO:0000256" key="2">
    <source>
        <dbReference type="ARBA" id="ARBA00012475"/>
    </source>
</evidence>
<dbReference type="InterPro" id="IPR051029">
    <property type="entry name" value="mRNA_Capping_Enz/RNA_Phosphat"/>
</dbReference>
<feature type="compositionally biased region" description="Pro residues" evidence="11">
    <location>
        <begin position="394"/>
        <end position="403"/>
    </location>
</feature>
<dbReference type="InterPro" id="IPR012340">
    <property type="entry name" value="NA-bd_OB-fold"/>
</dbReference>
<feature type="compositionally biased region" description="Pro residues" evidence="11">
    <location>
        <begin position="418"/>
        <end position="431"/>
    </location>
</feature>
<dbReference type="PANTHER" id="PTHR10367:SF17">
    <property type="entry name" value="MRNA-CAPPING ENZYME"/>
    <property type="match status" value="1"/>
</dbReference>
<feature type="compositionally biased region" description="Basic and acidic residues" evidence="11">
    <location>
        <begin position="353"/>
        <end position="367"/>
    </location>
</feature>
<dbReference type="Pfam" id="PF01331">
    <property type="entry name" value="mRNA_cap_enzyme"/>
    <property type="match status" value="1"/>
</dbReference>
<feature type="compositionally biased region" description="Basic and acidic residues" evidence="11">
    <location>
        <begin position="465"/>
        <end position="487"/>
    </location>
</feature>
<sequence>MFYSIELKKMERAYGLHLVFDQMTRVKHNSDGVIWTPVKWPYVPGTCDKLLKWKPPESCTADLRISATWSKEHKPIYALEVLSHGVTYKFYDHFQPEHELAASWKNNLPDGRIAEFRYDPNWEVTIVEQGYAPTTRQGGWRFVRFRDDKDTANDENEVRKVMNSIRDGITKDVLLAHMDYVRNAWKAREKGTPIPPQFPPSAKVPDPLNLAGSPARKSAQPIPSSALMTPTSATPAILPSPSTNKVNDFFAATSEAKATAAQQLEQHPKPEVDRRRSEADANLNNSRRPSLGQRNKSTDPRWSEEARPSESMDHEPSRTPPTGSDFEQKAKRRDESPPKATGAVDRKRFKSWAGEDRRPTVDYERRLSPVSETPASQKSEPVRHHQPLQRSPRHPPQQPPQPPSQQQQQQPLPVAPSQSPPPPPPPPPPAPNESLRRRKISASSPLLTTNQAESGAPKGRAFYAHHIEAHSDPSLAEKSRRTSEGAERIPVNNQPSFRVHNNGKESRAKYPPEKNGEQKPASAPAPIRQSSSSNIHSLLTTSVEPSSVLNKASPPPSQVHPQSASPALSSSEDRPVSRRPYDFATILQSRPSQTEESRNVQFINYHAEQQSSPIAPQVGDRSAMMTATAVAQAGRPDNSSNSNKPAGSWQATYSPASSASPVDGRGRQMGVWKAVVGAPAGEPAPPPHPQVHPHAPPPPPPPPPEQHQHQQQQAQPPPLPPQPHYPHHPHFQQQQHPHPHHPQPPAPLPPGSGVYSPRSRYVGNAAYESPHHPQHPQQQQPSSYPYGASYPPPTYLPPGYPPHSLSKNHPAEPPGVPPPPPPPPVTAAAGYHRYEPAKTEDDGKKRSSKNMLDFILN</sequence>
<dbReference type="SUPFAM" id="SSF50249">
    <property type="entry name" value="Nucleic acid-binding proteins"/>
    <property type="match status" value="1"/>
</dbReference>
<feature type="compositionally biased region" description="Polar residues" evidence="11">
    <location>
        <begin position="221"/>
        <end position="242"/>
    </location>
</feature>
<feature type="compositionally biased region" description="Pro residues" evidence="11">
    <location>
        <begin position="682"/>
        <end position="705"/>
    </location>
</feature>
<feature type="compositionally biased region" description="Polar residues" evidence="11">
    <location>
        <begin position="528"/>
        <end position="550"/>
    </location>
</feature>
<evidence type="ECO:0000256" key="5">
    <source>
        <dbReference type="ARBA" id="ARBA00022695"/>
    </source>
</evidence>
<dbReference type="Proteomes" id="UP000242180">
    <property type="component" value="Unassembled WGS sequence"/>
</dbReference>
<feature type="compositionally biased region" description="Low complexity" evidence="11">
    <location>
        <begin position="404"/>
        <end position="417"/>
    </location>
</feature>
<dbReference type="EMBL" id="MCGN01000002">
    <property type="protein sequence ID" value="ORZ00186.1"/>
    <property type="molecule type" value="Genomic_DNA"/>
</dbReference>
<keyword evidence="3" id="KW-0507">mRNA processing</keyword>
<evidence type="ECO:0000256" key="7">
    <source>
        <dbReference type="ARBA" id="ARBA00023042"/>
    </source>
</evidence>
<dbReference type="PANTHER" id="PTHR10367">
    <property type="entry name" value="MRNA-CAPPING ENZYME"/>
    <property type="match status" value="1"/>
</dbReference>
<feature type="compositionally biased region" description="Basic and acidic residues" evidence="11">
    <location>
        <begin position="326"/>
        <end position="337"/>
    </location>
</feature>